<evidence type="ECO:0000313" key="3">
    <source>
        <dbReference type="Proteomes" id="UP000694408"/>
    </source>
</evidence>
<dbReference type="AlphaFoldDB" id="A0A8C5J0S4"/>
<sequence>SNMWHFFKNISAPFNMVSSNPFPLPCVHSSSPWQTAQKFPLSIRKQNRAILWVFFFFSGFFFSSSFPLISFFSPPAVPSDLGLLFLLLQTSVLCCCKNRYPTSGPAHFDSSQ</sequence>
<evidence type="ECO:0000313" key="2">
    <source>
        <dbReference type="Ensembl" id="ENSJHYP00000010913.1"/>
    </source>
</evidence>
<accession>A0A8C5J0S4</accession>
<reference evidence="2" key="1">
    <citation type="submission" date="2025-08" db="UniProtKB">
        <authorList>
            <consortium name="Ensembl"/>
        </authorList>
    </citation>
    <scope>IDENTIFICATION</scope>
</reference>
<keyword evidence="3" id="KW-1185">Reference proteome</keyword>
<organism evidence="2 3">
    <name type="scientific">Junco hyemalis</name>
    <name type="common">Dark-eyed junco</name>
    <dbReference type="NCBI Taxonomy" id="40217"/>
    <lineage>
        <taxon>Eukaryota</taxon>
        <taxon>Metazoa</taxon>
        <taxon>Chordata</taxon>
        <taxon>Craniata</taxon>
        <taxon>Vertebrata</taxon>
        <taxon>Euteleostomi</taxon>
        <taxon>Archelosauria</taxon>
        <taxon>Archosauria</taxon>
        <taxon>Dinosauria</taxon>
        <taxon>Saurischia</taxon>
        <taxon>Theropoda</taxon>
        <taxon>Coelurosauria</taxon>
        <taxon>Aves</taxon>
        <taxon>Neognathae</taxon>
        <taxon>Neoaves</taxon>
        <taxon>Telluraves</taxon>
        <taxon>Australaves</taxon>
        <taxon>Passeriformes</taxon>
        <taxon>Passerellidae</taxon>
        <taxon>Junco</taxon>
    </lineage>
</organism>
<feature type="transmembrane region" description="Helical" evidence="1">
    <location>
        <begin position="49"/>
        <end position="69"/>
    </location>
</feature>
<dbReference type="Ensembl" id="ENSJHYT00000013195.1">
    <property type="protein sequence ID" value="ENSJHYP00000010913.1"/>
    <property type="gene ID" value="ENSJHYG00000008538.1"/>
</dbReference>
<dbReference type="Proteomes" id="UP000694408">
    <property type="component" value="Unplaced"/>
</dbReference>
<keyword evidence="1" id="KW-0472">Membrane</keyword>
<reference evidence="2" key="2">
    <citation type="submission" date="2025-09" db="UniProtKB">
        <authorList>
            <consortium name="Ensembl"/>
        </authorList>
    </citation>
    <scope>IDENTIFICATION</scope>
</reference>
<proteinExistence type="predicted"/>
<name>A0A8C5J0S4_JUNHY</name>
<evidence type="ECO:0000256" key="1">
    <source>
        <dbReference type="SAM" id="Phobius"/>
    </source>
</evidence>
<keyword evidence="1" id="KW-1133">Transmembrane helix</keyword>
<protein>
    <submittedName>
        <fullName evidence="2">Uncharacterized protein</fullName>
    </submittedName>
</protein>
<keyword evidence="1" id="KW-0812">Transmembrane</keyword>